<organism evidence="1 2">
    <name type="scientific">Syntrophus gentianae</name>
    <dbReference type="NCBI Taxonomy" id="43775"/>
    <lineage>
        <taxon>Bacteria</taxon>
        <taxon>Pseudomonadati</taxon>
        <taxon>Thermodesulfobacteriota</taxon>
        <taxon>Syntrophia</taxon>
        <taxon>Syntrophales</taxon>
        <taxon>Syntrophaceae</taxon>
        <taxon>Syntrophus</taxon>
    </lineage>
</organism>
<protein>
    <submittedName>
        <fullName evidence="1">Uncharacterized protein</fullName>
    </submittedName>
</protein>
<sequence>RKITNLTPVLPTLGWGILTRPQVGDFQVAIRGSLYSINFSLLRSRDISSINFFCMRENSLSLSFANIKYSIIR</sequence>
<dbReference type="Proteomes" id="UP000198744">
    <property type="component" value="Unassembled WGS sequence"/>
</dbReference>
<evidence type="ECO:0000313" key="1">
    <source>
        <dbReference type="EMBL" id="SEM35841.1"/>
    </source>
</evidence>
<dbReference type="EMBL" id="FOBS01000011">
    <property type="protein sequence ID" value="SEM35841.1"/>
    <property type="molecule type" value="Genomic_DNA"/>
</dbReference>
<proteinExistence type="predicted"/>
<dbReference type="RefSeq" id="WP_217638935.1">
    <property type="nucleotide sequence ID" value="NZ_FOBS01000011.1"/>
</dbReference>
<accession>A0A1H7XQ27</accession>
<feature type="non-terminal residue" evidence="1">
    <location>
        <position position="1"/>
    </location>
</feature>
<evidence type="ECO:0000313" key="2">
    <source>
        <dbReference type="Proteomes" id="UP000198744"/>
    </source>
</evidence>
<gene>
    <name evidence="1" type="ORF">SAMN04489760_111107</name>
</gene>
<name>A0A1H7XQ27_9BACT</name>
<dbReference type="AlphaFoldDB" id="A0A1H7XQ27"/>
<keyword evidence="2" id="KW-1185">Reference proteome</keyword>
<reference evidence="1 2" key="1">
    <citation type="submission" date="2016-10" db="EMBL/GenBank/DDBJ databases">
        <authorList>
            <person name="de Groot N.N."/>
        </authorList>
    </citation>
    <scope>NUCLEOTIDE SEQUENCE [LARGE SCALE GENOMIC DNA]</scope>
    <source>
        <strain evidence="1 2">DSM 8423</strain>
    </source>
</reference>